<dbReference type="RefSeq" id="WP_345105891.1">
    <property type="nucleotide sequence ID" value="NZ_BAABCV010000010.1"/>
</dbReference>
<reference evidence="10" key="1">
    <citation type="journal article" date="2019" name="Int. J. Syst. Evol. Microbiol.">
        <title>The Global Catalogue of Microorganisms (GCM) 10K type strain sequencing project: providing services to taxonomists for standard genome sequencing and annotation.</title>
        <authorList>
            <consortium name="The Broad Institute Genomics Platform"/>
            <consortium name="The Broad Institute Genome Sequencing Center for Infectious Disease"/>
            <person name="Wu L."/>
            <person name="Ma J."/>
        </authorList>
    </citation>
    <scope>NUCLEOTIDE SEQUENCE [LARGE SCALE GENOMIC DNA]</scope>
    <source>
        <strain evidence="10">JCM 17085</strain>
    </source>
</reference>
<name>A0ABP7X1Q8_9SPHI</name>
<dbReference type="CDD" id="cd06782">
    <property type="entry name" value="cpPDZ_CPP-like"/>
    <property type="match status" value="1"/>
</dbReference>
<dbReference type="Proteomes" id="UP001500841">
    <property type="component" value="Unassembled WGS sequence"/>
</dbReference>
<dbReference type="EMBL" id="BAABCV010000010">
    <property type="protein sequence ID" value="GAA4101874.1"/>
    <property type="molecule type" value="Genomic_DNA"/>
</dbReference>
<evidence type="ECO:0000256" key="2">
    <source>
        <dbReference type="ARBA" id="ARBA00022670"/>
    </source>
</evidence>
<dbReference type="PROSITE" id="PS51257">
    <property type="entry name" value="PROKAR_LIPOPROTEIN"/>
    <property type="match status" value="1"/>
</dbReference>
<dbReference type="InterPro" id="IPR004447">
    <property type="entry name" value="Peptidase_S41A"/>
</dbReference>
<dbReference type="Gene3D" id="2.30.42.10">
    <property type="match status" value="1"/>
</dbReference>
<keyword evidence="6" id="KW-0175">Coiled coil</keyword>
<evidence type="ECO:0000256" key="7">
    <source>
        <dbReference type="SAM" id="SignalP"/>
    </source>
</evidence>
<keyword evidence="2 5" id="KW-0645">Protease</keyword>
<dbReference type="SUPFAM" id="SSF50156">
    <property type="entry name" value="PDZ domain-like"/>
    <property type="match status" value="1"/>
</dbReference>
<dbReference type="InterPro" id="IPR001478">
    <property type="entry name" value="PDZ"/>
</dbReference>
<dbReference type="Pfam" id="PF11818">
    <property type="entry name" value="DUF3340"/>
    <property type="match status" value="1"/>
</dbReference>
<evidence type="ECO:0000256" key="6">
    <source>
        <dbReference type="SAM" id="Coils"/>
    </source>
</evidence>
<gene>
    <name evidence="9" type="ORF">GCM10022392_28500</name>
</gene>
<keyword evidence="10" id="KW-1185">Reference proteome</keyword>
<dbReference type="CDD" id="cd07560">
    <property type="entry name" value="Peptidase_S41_CPP"/>
    <property type="match status" value="1"/>
</dbReference>
<protein>
    <submittedName>
        <fullName evidence="9">Carboxy terminal-processing peptidase</fullName>
    </submittedName>
</protein>
<dbReference type="PROSITE" id="PS50106">
    <property type="entry name" value="PDZ"/>
    <property type="match status" value="1"/>
</dbReference>
<dbReference type="SUPFAM" id="SSF52096">
    <property type="entry name" value="ClpP/crotonase"/>
    <property type="match status" value="1"/>
</dbReference>
<sequence>MFKRFYFVLAVGAALACHAAPTSAPPIKVPGSNNLEPTEQQSLVCKTVAKFISQYNYKKVDLNDSLSAVIYNRYIKSLDETHTYLLASDIQDFDKYKNSLSDDIKNGNLNDVYYIFNVFQKRYQDRIKFSIAQLNNNFDFSKKETFTYDRTDLPWVGSQAEMDREWTKRVKYDLLNLTLADKDMAKNKEKLKKRYEDLLSQNSKLNGNDVFQIFMDDFTEAIDPHTNYFDPFNAAQFNMEMSRSLQGIGATLQSKNEYVTIQSVVAGGPADKSHQINTGDRILAVAQGKDGEFQDIIGWRLDNAIKLIRGNKGTVVKLKILPQGKAVSDQPKVIELVRDKIVLKDQLVKQEIKTYNSNGKTYKVGIINVPAFYADFNAARAGDANYQSTTRDMRLVLDTLKRAGVTGIIVDLRENGGGSLNEAISLTGLFIKTGPVVQVRDTQDQVDVNKDEDPSVAYAGPMAVLVDRFSASASEIFAGAIQDYGRGLIIGTQTYGKGTVQSEIDLDKVITPSIAEKLGLTTGAKKPVSTGSVNQYGQLNLTIAKFYRISGNSTQHKGVIPDIQFPSLIPLDKYGEDIDPSALPFDVIAKSNYARVADLSSVIPSLTKIHNQRIATSASYKAYEQTIADYRKSEKEKTVTLNEQELKKQRDDDEARTLARDNSLRVALGYKPLKKGETKPKKEDLDPLKLEAGQILVDYINMDNKITKVATPATSY</sequence>
<dbReference type="InterPro" id="IPR036034">
    <property type="entry name" value="PDZ_sf"/>
</dbReference>
<dbReference type="Gene3D" id="3.90.226.10">
    <property type="entry name" value="2-enoyl-CoA Hydratase, Chain A, domain 1"/>
    <property type="match status" value="1"/>
</dbReference>
<dbReference type="InterPro" id="IPR020992">
    <property type="entry name" value="Tail_Prtase_C"/>
</dbReference>
<keyword evidence="4 5" id="KW-0720">Serine protease</keyword>
<comment type="similarity">
    <text evidence="1 5">Belongs to the peptidase S41A family.</text>
</comment>
<accession>A0ABP7X1Q8</accession>
<comment type="caution">
    <text evidence="9">The sequence shown here is derived from an EMBL/GenBank/DDBJ whole genome shotgun (WGS) entry which is preliminary data.</text>
</comment>
<dbReference type="SMART" id="SM00245">
    <property type="entry name" value="TSPc"/>
    <property type="match status" value="1"/>
</dbReference>
<feature type="signal peptide" evidence="7">
    <location>
        <begin position="1"/>
        <end position="19"/>
    </location>
</feature>
<keyword evidence="7" id="KW-0732">Signal</keyword>
<evidence type="ECO:0000256" key="4">
    <source>
        <dbReference type="ARBA" id="ARBA00022825"/>
    </source>
</evidence>
<evidence type="ECO:0000259" key="8">
    <source>
        <dbReference type="PROSITE" id="PS50106"/>
    </source>
</evidence>
<feature type="chain" id="PRO_5045864449" evidence="7">
    <location>
        <begin position="20"/>
        <end position="716"/>
    </location>
</feature>
<dbReference type="InterPro" id="IPR005151">
    <property type="entry name" value="Tail-specific_protease"/>
</dbReference>
<feature type="coiled-coil region" evidence="6">
    <location>
        <begin position="181"/>
        <end position="208"/>
    </location>
</feature>
<dbReference type="Pfam" id="PF17804">
    <property type="entry name" value="TSP_NTD"/>
    <property type="match status" value="1"/>
</dbReference>
<dbReference type="NCBIfam" id="TIGR00225">
    <property type="entry name" value="prc"/>
    <property type="match status" value="1"/>
</dbReference>
<feature type="domain" description="PDZ" evidence="8">
    <location>
        <begin position="238"/>
        <end position="315"/>
    </location>
</feature>
<evidence type="ECO:0000256" key="5">
    <source>
        <dbReference type="RuleBase" id="RU004404"/>
    </source>
</evidence>
<organism evidence="9 10">
    <name type="scientific">Mucilaginibacter panaciglaebae</name>
    <dbReference type="NCBI Taxonomy" id="502331"/>
    <lineage>
        <taxon>Bacteria</taxon>
        <taxon>Pseudomonadati</taxon>
        <taxon>Bacteroidota</taxon>
        <taxon>Sphingobacteriia</taxon>
        <taxon>Sphingobacteriales</taxon>
        <taxon>Sphingobacteriaceae</taxon>
        <taxon>Mucilaginibacter</taxon>
    </lineage>
</organism>
<evidence type="ECO:0000256" key="1">
    <source>
        <dbReference type="ARBA" id="ARBA00009179"/>
    </source>
</evidence>
<dbReference type="Pfam" id="PF03572">
    <property type="entry name" value="Peptidase_S41"/>
    <property type="match status" value="1"/>
</dbReference>
<dbReference type="PANTHER" id="PTHR32060:SF22">
    <property type="entry name" value="CARBOXYL-TERMINAL-PROCESSING PEPTIDASE 3, CHLOROPLASTIC"/>
    <property type="match status" value="1"/>
</dbReference>
<dbReference type="PANTHER" id="PTHR32060">
    <property type="entry name" value="TAIL-SPECIFIC PROTEASE"/>
    <property type="match status" value="1"/>
</dbReference>
<dbReference type="InterPro" id="IPR029045">
    <property type="entry name" value="ClpP/crotonase-like_dom_sf"/>
</dbReference>
<evidence type="ECO:0000313" key="10">
    <source>
        <dbReference type="Proteomes" id="UP001500841"/>
    </source>
</evidence>
<dbReference type="Pfam" id="PF00595">
    <property type="entry name" value="PDZ"/>
    <property type="match status" value="1"/>
</dbReference>
<evidence type="ECO:0000256" key="3">
    <source>
        <dbReference type="ARBA" id="ARBA00022801"/>
    </source>
</evidence>
<proteinExistence type="inferred from homology"/>
<evidence type="ECO:0000313" key="9">
    <source>
        <dbReference type="EMBL" id="GAA4101874.1"/>
    </source>
</evidence>
<keyword evidence="3 5" id="KW-0378">Hydrolase</keyword>
<dbReference type="InterPro" id="IPR040573">
    <property type="entry name" value="TSP_N"/>
</dbReference>
<dbReference type="SMART" id="SM00228">
    <property type="entry name" value="PDZ"/>
    <property type="match status" value="1"/>
</dbReference>